<dbReference type="InterPro" id="IPR011251">
    <property type="entry name" value="Luciferase-like_dom"/>
</dbReference>
<dbReference type="PANTHER" id="PTHR43244">
    <property type="match status" value="1"/>
</dbReference>
<dbReference type="Gene3D" id="3.20.20.30">
    <property type="entry name" value="Luciferase-like domain"/>
    <property type="match status" value="1"/>
</dbReference>
<reference evidence="4 5" key="1">
    <citation type="submission" date="2018-12" db="EMBL/GenBank/DDBJ databases">
        <authorList>
            <consortium name="Pathogen Informatics"/>
        </authorList>
    </citation>
    <scope>NUCLEOTIDE SEQUENCE [LARGE SCALE GENOMIC DNA]</scope>
    <source>
        <strain evidence="4 5">NCTC10741</strain>
    </source>
</reference>
<dbReference type="SUPFAM" id="SSF51679">
    <property type="entry name" value="Bacterial luciferase-like"/>
    <property type="match status" value="1"/>
</dbReference>
<dbReference type="GO" id="GO:0016705">
    <property type="term" value="F:oxidoreductase activity, acting on paired donors, with incorporation or reduction of molecular oxygen"/>
    <property type="evidence" value="ECO:0007669"/>
    <property type="project" value="InterPro"/>
</dbReference>
<protein>
    <submittedName>
        <fullName evidence="4">F420-dependent oxidoreductase, MSMEG_4879 family</fullName>
    </submittedName>
    <submittedName>
        <fullName evidence="3">LLM class flavin-dependent oxidoreductase</fullName>
    </submittedName>
</protein>
<evidence type="ECO:0000256" key="1">
    <source>
        <dbReference type="ARBA" id="ARBA00023002"/>
    </source>
</evidence>
<accession>A0A3P8MD49</accession>
<evidence type="ECO:0000259" key="2">
    <source>
        <dbReference type="Pfam" id="PF00296"/>
    </source>
</evidence>
<dbReference type="PANTHER" id="PTHR43244:SF1">
    <property type="entry name" value="5,10-METHYLENETETRAHYDROMETHANOPTERIN REDUCTASE"/>
    <property type="match status" value="1"/>
</dbReference>
<evidence type="ECO:0000313" key="5">
    <source>
        <dbReference type="Proteomes" id="UP000271626"/>
    </source>
</evidence>
<gene>
    <name evidence="3" type="ORF">KFZ73_21645</name>
    <name evidence="4" type="ORF">NCTC10741_01563</name>
</gene>
<name>A0A3P8MD49_TSUPA</name>
<dbReference type="InterPro" id="IPR036661">
    <property type="entry name" value="Luciferase-like_sf"/>
</dbReference>
<dbReference type="Pfam" id="PF00296">
    <property type="entry name" value="Bac_luciferase"/>
    <property type="match status" value="1"/>
</dbReference>
<dbReference type="Proteomes" id="UP000271626">
    <property type="component" value="Chromosome"/>
</dbReference>
<dbReference type="RefSeq" id="WP_164711550.1">
    <property type="nucleotide sequence ID" value="NZ_CP085954.1"/>
</dbReference>
<dbReference type="InterPro" id="IPR050564">
    <property type="entry name" value="F420-G6PD/mer"/>
</dbReference>
<evidence type="ECO:0000313" key="6">
    <source>
        <dbReference type="Proteomes" id="UP000676853"/>
    </source>
</evidence>
<sequence length="313" mass="33055">MKISLVAPVVPAHPDQLLGAASLVQDRLYSRMWQGQSYGIDAIPTFAYLAGKGYRIPYGTAVSVSALTDPRRAAIESRSVAVLSGEPFYLGVGPGSARIRSLLGETGGPVAATEHYLATFRSELETAGDRTSLAYPIPSPEVRTAIGVLRPAMARLAGRVADAAISWMCTPEYIAEHVITPMAAEAAGHDRERPGVVAMMAAGVLADDRDPLLLAHAGVGRHAQEPHYRAVLERSGVPVSSDLHRSASALLDSGLFCYGTPAHIAKQVHRYRDAGVTEVALSLTSTAAVHGLSTAVDDLRAISVALESLQESE</sequence>
<evidence type="ECO:0000313" key="4">
    <source>
        <dbReference type="EMBL" id="VDR38443.1"/>
    </source>
</evidence>
<proteinExistence type="predicted"/>
<feature type="domain" description="Luciferase-like" evidence="2">
    <location>
        <begin position="13"/>
        <end position="278"/>
    </location>
</feature>
<dbReference type="AlphaFoldDB" id="A0A3P8MD49"/>
<evidence type="ECO:0000313" key="3">
    <source>
        <dbReference type="EMBL" id="MBS4103837.1"/>
    </source>
</evidence>
<dbReference type="Proteomes" id="UP000676853">
    <property type="component" value="Unassembled WGS sequence"/>
</dbReference>
<keyword evidence="6" id="KW-1185">Reference proteome</keyword>
<dbReference type="EMBL" id="LR131273">
    <property type="protein sequence ID" value="VDR38443.1"/>
    <property type="molecule type" value="Genomic_DNA"/>
</dbReference>
<dbReference type="EMBL" id="JAGXOE010000084">
    <property type="protein sequence ID" value="MBS4103837.1"/>
    <property type="molecule type" value="Genomic_DNA"/>
</dbReference>
<reference evidence="3 6" key="2">
    <citation type="submission" date="2021-04" db="EMBL/GenBank/DDBJ databases">
        <title>Whole genome sequence analysis of a thiophenic sulfur metabolizing bacteria.</title>
        <authorList>
            <person name="Akhtar N."/>
            <person name="Akram J."/>
            <person name="Aslam A."/>
        </authorList>
    </citation>
    <scope>NUCLEOTIDE SEQUENCE [LARGE SCALE GENOMIC DNA]</scope>
    <source>
        <strain evidence="3 6">3OW</strain>
    </source>
</reference>
<organism evidence="4 5">
    <name type="scientific">Tsukamurella paurometabola</name>
    <name type="common">Corynebacterium paurometabolum</name>
    <dbReference type="NCBI Taxonomy" id="2061"/>
    <lineage>
        <taxon>Bacteria</taxon>
        <taxon>Bacillati</taxon>
        <taxon>Actinomycetota</taxon>
        <taxon>Actinomycetes</taxon>
        <taxon>Mycobacteriales</taxon>
        <taxon>Tsukamurellaceae</taxon>
        <taxon>Tsukamurella</taxon>
    </lineage>
</organism>
<keyword evidence="1" id="KW-0560">Oxidoreductase</keyword>